<dbReference type="Gene3D" id="1.10.30.10">
    <property type="entry name" value="High mobility group box domain"/>
    <property type="match status" value="2"/>
</dbReference>
<evidence type="ECO:0000259" key="4">
    <source>
        <dbReference type="PROSITE" id="PS50118"/>
    </source>
</evidence>
<dbReference type="PANTHER" id="PTHR48112">
    <property type="entry name" value="HIGH MOBILITY GROUP PROTEIN DSP1"/>
    <property type="match status" value="1"/>
</dbReference>
<dbReference type="AlphaFoldDB" id="A0A7S2MRR5"/>
<protein>
    <recommendedName>
        <fullName evidence="4">HMG box domain-containing protein</fullName>
    </recommendedName>
</protein>
<dbReference type="EMBL" id="HBGS01064161">
    <property type="protein sequence ID" value="CAD9499009.1"/>
    <property type="molecule type" value="Transcribed_RNA"/>
</dbReference>
<dbReference type="InterPro" id="IPR025589">
    <property type="entry name" value="Toprim_C_rpt"/>
</dbReference>
<dbReference type="InterPro" id="IPR009071">
    <property type="entry name" value="HMG_box_dom"/>
</dbReference>
<evidence type="ECO:0000256" key="3">
    <source>
        <dbReference type="SAM" id="MobiDB-lite"/>
    </source>
</evidence>
<feature type="domain" description="HMG box" evidence="4">
    <location>
        <begin position="161"/>
        <end position="231"/>
    </location>
</feature>
<feature type="region of interest" description="Disordered" evidence="3">
    <location>
        <begin position="41"/>
        <end position="78"/>
    </location>
</feature>
<feature type="compositionally biased region" description="Basic residues" evidence="3">
    <location>
        <begin position="52"/>
        <end position="67"/>
    </location>
</feature>
<gene>
    <name evidence="5" type="ORF">DSPE1174_LOCUS33454</name>
</gene>
<sequence>MVDGKFGLYLKWGTINAGVPQDLLDDVDAMPVEMAMNLVKQKMNKDGTTPASKKKPAAAEKSKKKAKTATAKAIEPKKKRTPNSYMLFCSEHRPEVNERLAVDSTPVKMVDVTKELARQWKAIEPSARLKYDALALELKTEAGTDVGKAKTTTVKAIEPKKKRTPNSYMLFCSEHRPEVNERLAVDSTPVKMVDVTKELARQWKAIEPSARLKYDALALELKTEAEISSGP</sequence>
<evidence type="ECO:0000313" key="5">
    <source>
        <dbReference type="EMBL" id="CAD9499009.1"/>
    </source>
</evidence>
<dbReference type="InterPro" id="IPR036910">
    <property type="entry name" value="HMG_box_dom_sf"/>
</dbReference>
<keyword evidence="1 2" id="KW-0238">DNA-binding</keyword>
<dbReference type="GO" id="GO:0003677">
    <property type="term" value="F:DNA binding"/>
    <property type="evidence" value="ECO:0007669"/>
    <property type="project" value="UniProtKB-UniRule"/>
</dbReference>
<reference evidence="5" key="1">
    <citation type="submission" date="2021-01" db="EMBL/GenBank/DDBJ databases">
        <authorList>
            <person name="Corre E."/>
            <person name="Pelletier E."/>
            <person name="Niang G."/>
            <person name="Scheremetjew M."/>
            <person name="Finn R."/>
            <person name="Kale V."/>
            <person name="Holt S."/>
            <person name="Cochrane G."/>
            <person name="Meng A."/>
            <person name="Brown T."/>
            <person name="Cohen L."/>
        </authorList>
    </citation>
    <scope>NUCLEOTIDE SEQUENCE</scope>
    <source>
        <strain evidence="5">CCMP1381</strain>
    </source>
</reference>
<organism evidence="5">
    <name type="scientific">Octactis speculum</name>
    <dbReference type="NCBI Taxonomy" id="3111310"/>
    <lineage>
        <taxon>Eukaryota</taxon>
        <taxon>Sar</taxon>
        <taxon>Stramenopiles</taxon>
        <taxon>Ochrophyta</taxon>
        <taxon>Dictyochophyceae</taxon>
        <taxon>Dictyochales</taxon>
        <taxon>Dictyochaceae</taxon>
        <taxon>Octactis</taxon>
    </lineage>
</organism>
<evidence type="ECO:0000256" key="2">
    <source>
        <dbReference type="PROSITE-ProRule" id="PRU00267"/>
    </source>
</evidence>
<evidence type="ECO:0000256" key="1">
    <source>
        <dbReference type="ARBA" id="ARBA00023125"/>
    </source>
</evidence>
<dbReference type="SUPFAM" id="SSF47095">
    <property type="entry name" value="HMG-box"/>
    <property type="match status" value="2"/>
</dbReference>
<keyword evidence="2" id="KW-0539">Nucleus</keyword>
<name>A0A7S2MRR5_9STRA</name>
<accession>A0A7S2MRR5</accession>
<dbReference type="SMART" id="SM00398">
    <property type="entry name" value="HMG"/>
    <property type="match status" value="2"/>
</dbReference>
<feature type="domain" description="HMG box" evidence="4">
    <location>
        <begin position="78"/>
        <end position="150"/>
    </location>
</feature>
<dbReference type="PROSITE" id="PS50118">
    <property type="entry name" value="HMG_BOX_2"/>
    <property type="match status" value="2"/>
</dbReference>
<proteinExistence type="predicted"/>
<dbReference type="Pfam" id="PF13368">
    <property type="entry name" value="Toprim_C_rpt"/>
    <property type="match status" value="1"/>
</dbReference>
<feature type="DNA-binding region" description="HMG box" evidence="2">
    <location>
        <begin position="78"/>
        <end position="150"/>
    </location>
</feature>
<dbReference type="InterPro" id="IPR050342">
    <property type="entry name" value="HMGB"/>
</dbReference>
<dbReference type="Pfam" id="PF09011">
    <property type="entry name" value="HMG_box_2"/>
    <property type="match status" value="2"/>
</dbReference>
<feature type="DNA-binding region" description="HMG box" evidence="2">
    <location>
        <begin position="161"/>
        <end position="231"/>
    </location>
</feature>
<dbReference type="PANTHER" id="PTHR48112:SF22">
    <property type="entry name" value="MITOCHONDRIAL TRANSCRIPTION FACTOR A, ISOFORM B"/>
    <property type="match status" value="1"/>
</dbReference>
<dbReference type="CDD" id="cd00084">
    <property type="entry name" value="HMG-box_SF"/>
    <property type="match status" value="2"/>
</dbReference>
<dbReference type="GO" id="GO:0005634">
    <property type="term" value="C:nucleus"/>
    <property type="evidence" value="ECO:0007669"/>
    <property type="project" value="UniProtKB-UniRule"/>
</dbReference>